<evidence type="ECO:0000313" key="1">
    <source>
        <dbReference type="EMBL" id="KAH0541022.1"/>
    </source>
</evidence>
<reference evidence="1 2" key="1">
    <citation type="journal article" date="2021" name="J. Hered.">
        <title>A chromosome-level genome assembly of the parasitoid wasp, Cotesia glomerata (Hymenoptera: Braconidae).</title>
        <authorList>
            <person name="Pinto B.J."/>
            <person name="Weis J.J."/>
            <person name="Gamble T."/>
            <person name="Ode P.J."/>
            <person name="Paul R."/>
            <person name="Zaspel J.M."/>
        </authorList>
    </citation>
    <scope>NUCLEOTIDE SEQUENCE [LARGE SCALE GENOMIC DNA]</scope>
    <source>
        <strain evidence="1">CgM1</strain>
    </source>
</reference>
<dbReference type="EMBL" id="JAHXZJ010002609">
    <property type="protein sequence ID" value="KAH0541022.1"/>
    <property type="molecule type" value="Genomic_DNA"/>
</dbReference>
<gene>
    <name evidence="1" type="ORF">KQX54_020812</name>
</gene>
<organism evidence="1 2">
    <name type="scientific">Cotesia glomerata</name>
    <name type="common">Lepidopteran parasitic wasp</name>
    <name type="synonym">Apanteles glomeratus</name>
    <dbReference type="NCBI Taxonomy" id="32391"/>
    <lineage>
        <taxon>Eukaryota</taxon>
        <taxon>Metazoa</taxon>
        <taxon>Ecdysozoa</taxon>
        <taxon>Arthropoda</taxon>
        <taxon>Hexapoda</taxon>
        <taxon>Insecta</taxon>
        <taxon>Pterygota</taxon>
        <taxon>Neoptera</taxon>
        <taxon>Endopterygota</taxon>
        <taxon>Hymenoptera</taxon>
        <taxon>Apocrita</taxon>
        <taxon>Ichneumonoidea</taxon>
        <taxon>Braconidae</taxon>
        <taxon>Microgastrinae</taxon>
        <taxon>Cotesia</taxon>
    </lineage>
</organism>
<proteinExistence type="predicted"/>
<sequence length="162" mass="18142">MNSCLCLCFPPAICMDEHRPYMYNHTLGASCIYAQHREYGSIVPVPLDYAARAHVVSMSMRTNTCRLCPWGLVRSKCPTSLSGLVVGAQCPSKFHPVVVALSPTFWTVQLASPSTGTRCSASGQSRCDYDAHLEFGLKPDECERKRVDHRFRRLSSILYLPR</sequence>
<dbReference type="AlphaFoldDB" id="A0AAV7I0G1"/>
<keyword evidence="2" id="KW-1185">Reference proteome</keyword>
<comment type="caution">
    <text evidence="1">The sequence shown here is derived from an EMBL/GenBank/DDBJ whole genome shotgun (WGS) entry which is preliminary data.</text>
</comment>
<accession>A0AAV7I0G1</accession>
<name>A0AAV7I0G1_COTGL</name>
<evidence type="ECO:0000313" key="2">
    <source>
        <dbReference type="Proteomes" id="UP000826195"/>
    </source>
</evidence>
<protein>
    <submittedName>
        <fullName evidence="1">Uncharacterized protein</fullName>
    </submittedName>
</protein>
<dbReference type="Proteomes" id="UP000826195">
    <property type="component" value="Unassembled WGS sequence"/>
</dbReference>